<gene>
    <name evidence="6" type="ORF">IPO85_09450</name>
</gene>
<evidence type="ECO:0000256" key="4">
    <source>
        <dbReference type="RuleBase" id="RU004514"/>
    </source>
</evidence>
<evidence type="ECO:0000256" key="1">
    <source>
        <dbReference type="ARBA" id="ARBA00022898"/>
    </source>
</evidence>
<name>A0A9D7S858_9BACT</name>
<comment type="caution">
    <text evidence="6">The sequence shown here is derived from an EMBL/GenBank/DDBJ whole genome shotgun (WGS) entry which is preliminary data.</text>
</comment>
<dbReference type="PANTHER" id="PTHR10146:SF14">
    <property type="entry name" value="PYRIDOXAL PHOSPHATE HOMEOSTASIS PROTEIN"/>
    <property type="match status" value="1"/>
</dbReference>
<dbReference type="HAMAP" id="MF_02087">
    <property type="entry name" value="PLP_homeostasis"/>
    <property type="match status" value="1"/>
</dbReference>
<dbReference type="FunFam" id="3.20.20.10:FF:000018">
    <property type="entry name" value="Pyridoxal phosphate homeostasis protein"/>
    <property type="match status" value="1"/>
</dbReference>
<feature type="modified residue" description="N6-(pyridoxal phosphate)lysine" evidence="2 3">
    <location>
        <position position="23"/>
    </location>
</feature>
<dbReference type="GO" id="GO:0030170">
    <property type="term" value="F:pyridoxal phosphate binding"/>
    <property type="evidence" value="ECO:0007669"/>
    <property type="project" value="UniProtKB-UniRule"/>
</dbReference>
<accession>A0A9D7S858</accession>
<dbReference type="Gene3D" id="3.20.20.10">
    <property type="entry name" value="Alanine racemase"/>
    <property type="match status" value="1"/>
</dbReference>
<dbReference type="AlphaFoldDB" id="A0A9D7S858"/>
<comment type="similarity">
    <text evidence="2 4">Belongs to the pyridoxal phosphate-binding protein YggS/PROSC family.</text>
</comment>
<evidence type="ECO:0000313" key="6">
    <source>
        <dbReference type="EMBL" id="MBK9717722.1"/>
    </source>
</evidence>
<evidence type="ECO:0000256" key="3">
    <source>
        <dbReference type="PIRSR" id="PIRSR004848-1"/>
    </source>
</evidence>
<keyword evidence="1 2" id="KW-0663">Pyridoxal phosphate</keyword>
<dbReference type="SUPFAM" id="SSF51419">
    <property type="entry name" value="PLP-binding barrel"/>
    <property type="match status" value="1"/>
</dbReference>
<dbReference type="InterPro" id="IPR029066">
    <property type="entry name" value="PLP-binding_barrel"/>
</dbReference>
<dbReference type="EMBL" id="JADKFW010000005">
    <property type="protein sequence ID" value="MBK9717722.1"/>
    <property type="molecule type" value="Genomic_DNA"/>
</dbReference>
<reference evidence="6 7" key="1">
    <citation type="submission" date="2020-10" db="EMBL/GenBank/DDBJ databases">
        <title>Connecting structure to function with the recovery of over 1000 high-quality activated sludge metagenome-assembled genomes encoding full-length rRNA genes using long-read sequencing.</title>
        <authorList>
            <person name="Singleton C.M."/>
            <person name="Petriglieri F."/>
            <person name="Kristensen J.M."/>
            <person name="Kirkegaard R.H."/>
            <person name="Michaelsen T.Y."/>
            <person name="Andersen M.H."/>
            <person name="Karst S.M."/>
            <person name="Dueholm M.S."/>
            <person name="Nielsen P.H."/>
            <person name="Albertsen M."/>
        </authorList>
    </citation>
    <scope>NUCLEOTIDE SEQUENCE [LARGE SCALE GENOMIC DNA]</scope>
    <source>
        <strain evidence="6">Ribe_18-Q3-R11-54_BAT3C.373</strain>
    </source>
</reference>
<organism evidence="6 7">
    <name type="scientific">Candidatus Defluviibacterium haderslevense</name>
    <dbReference type="NCBI Taxonomy" id="2981993"/>
    <lineage>
        <taxon>Bacteria</taxon>
        <taxon>Pseudomonadati</taxon>
        <taxon>Bacteroidota</taxon>
        <taxon>Saprospiria</taxon>
        <taxon>Saprospirales</taxon>
        <taxon>Saprospiraceae</taxon>
        <taxon>Candidatus Defluviibacterium</taxon>
    </lineage>
</organism>
<evidence type="ECO:0000313" key="7">
    <source>
        <dbReference type="Proteomes" id="UP000808349"/>
    </source>
</evidence>
<evidence type="ECO:0000259" key="5">
    <source>
        <dbReference type="Pfam" id="PF01168"/>
    </source>
</evidence>
<dbReference type="Proteomes" id="UP000808349">
    <property type="component" value="Unassembled WGS sequence"/>
</dbReference>
<feature type="domain" description="Alanine racemase N-terminal" evidence="5">
    <location>
        <begin position="18"/>
        <end position="214"/>
    </location>
</feature>
<dbReference type="CDD" id="cd00635">
    <property type="entry name" value="PLPDE_III_YBL036c_like"/>
    <property type="match status" value="1"/>
</dbReference>
<dbReference type="NCBIfam" id="TIGR00044">
    <property type="entry name" value="YggS family pyridoxal phosphate-dependent enzyme"/>
    <property type="match status" value="1"/>
</dbReference>
<dbReference type="InterPro" id="IPR011078">
    <property type="entry name" value="PyrdxlP_homeostasis"/>
</dbReference>
<proteinExistence type="inferred from homology"/>
<evidence type="ECO:0000256" key="2">
    <source>
        <dbReference type="HAMAP-Rule" id="MF_02087"/>
    </source>
</evidence>
<dbReference type="PANTHER" id="PTHR10146">
    <property type="entry name" value="PROLINE SYNTHETASE CO-TRANSCRIBED BACTERIAL HOMOLOG PROTEIN"/>
    <property type="match status" value="1"/>
</dbReference>
<dbReference type="PIRSF" id="PIRSF004848">
    <property type="entry name" value="YBL036c_PLPDEIII"/>
    <property type="match status" value="1"/>
</dbReference>
<comment type="cofactor">
    <cofactor evidence="3">
        <name>pyridoxal 5'-phosphate</name>
        <dbReference type="ChEBI" id="CHEBI:597326"/>
    </cofactor>
</comment>
<protein>
    <recommendedName>
        <fullName evidence="2">Pyridoxal phosphate homeostasis protein</fullName>
        <shortName evidence="2">PLP homeostasis protein</shortName>
    </recommendedName>
</protein>
<comment type="function">
    <text evidence="2">Pyridoxal 5'-phosphate (PLP)-binding protein, which is involved in PLP homeostasis.</text>
</comment>
<dbReference type="InterPro" id="IPR001608">
    <property type="entry name" value="Ala_racemase_N"/>
</dbReference>
<sequence length="215" mass="24781">MNSYLKILEKTQAAHVNLIVVSKFQTVENIKKIYDQGQRDFGENRIQELLIKKDQLPKDIRWHVIGHLQKNKVQDIVPFVFLIQSVDSLALAQQISKEASKLNKSIDILIQIKLSQEESKFGLDYKQLITELDLHLWQELPHIRIKGIMGMGSLTENQSITRQEFKTLKQYFNILKASYLLDPEFTEISMGMSGDFQLAIEEGSTMVRIGSLIFT</sequence>
<dbReference type="Pfam" id="PF01168">
    <property type="entry name" value="Ala_racemase_N"/>
    <property type="match status" value="1"/>
</dbReference>